<evidence type="ECO:0000313" key="10">
    <source>
        <dbReference type="Proteomes" id="UP001165489"/>
    </source>
</evidence>
<evidence type="ECO:0000313" key="9">
    <source>
        <dbReference type="EMBL" id="MCH7409089.1"/>
    </source>
</evidence>
<dbReference type="Pfam" id="PF07980">
    <property type="entry name" value="SusD_RagB"/>
    <property type="match status" value="1"/>
</dbReference>
<keyword evidence="3 6" id="KW-0732">Signal</keyword>
<evidence type="ECO:0000256" key="3">
    <source>
        <dbReference type="ARBA" id="ARBA00022729"/>
    </source>
</evidence>
<name>A0ABS9UYR4_9BACT</name>
<keyword evidence="5" id="KW-0998">Cell outer membrane</keyword>
<evidence type="ECO:0000256" key="5">
    <source>
        <dbReference type="ARBA" id="ARBA00023237"/>
    </source>
</evidence>
<dbReference type="InterPro" id="IPR012944">
    <property type="entry name" value="SusD_RagB_dom"/>
</dbReference>
<feature type="signal peptide" evidence="6">
    <location>
        <begin position="1"/>
        <end position="19"/>
    </location>
</feature>
<accession>A0ABS9UYR4</accession>
<sequence>MKKYIIVLALAFLSSGCFNELDLAPIDATSELTFWQTEEDSRIFLNSMYADLMSADTYLFLSAMTDDAYSRAREDVRNIGSGSYGSSNGMIAGVWSSRYEGIRRANIFFNNVDRIPNINDETRESYKAQARFIRAWHYFHLREFFGGVPLITDEISLEESIQITRDDQSVILNFVYEELEQAINNLPNSYPSDQFGRITRGAAIAFKSRVHMYNQEYEQAESLASQILSSYSLYPNYGELFQNPNFGNNEVILALQYVPTDREHNIQYSLIPPSLSGYANFSPLQELVDSYPMINGLPIDDPMSTYDIDNPYQNRDPRLQASIIYNGYVMRNFAGNDVVINTMPGAAPDGLNYSSNSTPSGYYVSKFYDREARNQVNSGRNLILIRHAEVLLNYAEAKIERGNFTQEDWDATIGAIRARAGLNSSALSFPNVGQDGLREIVRNERRIELAFEAGHRFFDIRRWRIAEDVLNGWATGMRITGADGNSEFERVDLRTFESSRHYLWPIPLRETDLNNNLTQNPNW</sequence>
<dbReference type="CDD" id="cd08977">
    <property type="entry name" value="SusD"/>
    <property type="match status" value="1"/>
</dbReference>
<comment type="caution">
    <text evidence="9">The sequence shown here is derived from an EMBL/GenBank/DDBJ whole genome shotgun (WGS) entry which is preliminary data.</text>
</comment>
<comment type="similarity">
    <text evidence="2">Belongs to the SusD family.</text>
</comment>
<dbReference type="InterPro" id="IPR033985">
    <property type="entry name" value="SusD-like_N"/>
</dbReference>
<keyword evidence="4" id="KW-0472">Membrane</keyword>
<organism evidence="9 10">
    <name type="scientific">Belliella filtrata</name>
    <dbReference type="NCBI Taxonomy" id="2923435"/>
    <lineage>
        <taxon>Bacteria</taxon>
        <taxon>Pseudomonadati</taxon>
        <taxon>Bacteroidota</taxon>
        <taxon>Cytophagia</taxon>
        <taxon>Cytophagales</taxon>
        <taxon>Cyclobacteriaceae</taxon>
        <taxon>Belliella</taxon>
    </lineage>
</organism>
<reference evidence="9" key="1">
    <citation type="submission" date="2022-03" db="EMBL/GenBank/DDBJ databases">
        <title>De novo assembled genomes of Belliella spp. (Cyclobacteriaceae) strains.</title>
        <authorList>
            <person name="Szabo A."/>
            <person name="Korponai K."/>
            <person name="Felfoldi T."/>
        </authorList>
    </citation>
    <scope>NUCLEOTIDE SEQUENCE</scope>
    <source>
        <strain evidence="9">DSM 111904</strain>
    </source>
</reference>
<feature type="domain" description="RagB/SusD" evidence="7">
    <location>
        <begin position="271"/>
        <end position="523"/>
    </location>
</feature>
<dbReference type="Gene3D" id="1.25.40.390">
    <property type="match status" value="1"/>
</dbReference>
<keyword evidence="10" id="KW-1185">Reference proteome</keyword>
<evidence type="ECO:0000256" key="6">
    <source>
        <dbReference type="SAM" id="SignalP"/>
    </source>
</evidence>
<evidence type="ECO:0000256" key="1">
    <source>
        <dbReference type="ARBA" id="ARBA00004442"/>
    </source>
</evidence>
<dbReference type="SUPFAM" id="SSF48452">
    <property type="entry name" value="TPR-like"/>
    <property type="match status" value="1"/>
</dbReference>
<proteinExistence type="inferred from homology"/>
<comment type="subcellular location">
    <subcellularLocation>
        <location evidence="1">Cell outer membrane</location>
    </subcellularLocation>
</comment>
<evidence type="ECO:0000256" key="4">
    <source>
        <dbReference type="ARBA" id="ARBA00023136"/>
    </source>
</evidence>
<gene>
    <name evidence="9" type="ORF">MM239_06770</name>
</gene>
<evidence type="ECO:0000259" key="7">
    <source>
        <dbReference type="Pfam" id="PF07980"/>
    </source>
</evidence>
<feature type="domain" description="SusD-like N-terminal" evidence="8">
    <location>
        <begin position="82"/>
        <end position="211"/>
    </location>
</feature>
<dbReference type="Pfam" id="PF14322">
    <property type="entry name" value="SusD-like_3"/>
    <property type="match status" value="1"/>
</dbReference>
<feature type="chain" id="PRO_5046230820" evidence="6">
    <location>
        <begin position="20"/>
        <end position="523"/>
    </location>
</feature>
<dbReference type="RefSeq" id="WP_241347448.1">
    <property type="nucleotide sequence ID" value="NZ_JAKZGP010000012.1"/>
</dbReference>
<dbReference type="PROSITE" id="PS51257">
    <property type="entry name" value="PROKAR_LIPOPROTEIN"/>
    <property type="match status" value="1"/>
</dbReference>
<evidence type="ECO:0000259" key="8">
    <source>
        <dbReference type="Pfam" id="PF14322"/>
    </source>
</evidence>
<dbReference type="EMBL" id="JAKZGP010000012">
    <property type="protein sequence ID" value="MCH7409089.1"/>
    <property type="molecule type" value="Genomic_DNA"/>
</dbReference>
<dbReference type="Proteomes" id="UP001165489">
    <property type="component" value="Unassembled WGS sequence"/>
</dbReference>
<protein>
    <submittedName>
        <fullName evidence="9">RagB/SusD family nutrient uptake outer membrane protein</fullName>
    </submittedName>
</protein>
<evidence type="ECO:0000256" key="2">
    <source>
        <dbReference type="ARBA" id="ARBA00006275"/>
    </source>
</evidence>
<dbReference type="InterPro" id="IPR011990">
    <property type="entry name" value="TPR-like_helical_dom_sf"/>
</dbReference>